<feature type="domain" description="Thiamine phosphate synthase/TenI" evidence="1">
    <location>
        <begin position="10"/>
        <end position="50"/>
    </location>
</feature>
<proteinExistence type="predicted"/>
<evidence type="ECO:0000313" key="3">
    <source>
        <dbReference type="Proteomes" id="UP000007174"/>
    </source>
</evidence>
<dbReference type="Proteomes" id="UP000007174">
    <property type="component" value="Unassembled WGS sequence"/>
</dbReference>
<dbReference type="InterPro" id="IPR013785">
    <property type="entry name" value="Aldolase_TIM"/>
</dbReference>
<dbReference type="InterPro" id="IPR036206">
    <property type="entry name" value="ThiamineP_synth_sf"/>
</dbReference>
<dbReference type="EMBL" id="CACQ02005851">
    <property type="protein sequence ID" value="CCF43089.1"/>
    <property type="molecule type" value="Genomic_DNA"/>
</dbReference>
<dbReference type="HOGENOM" id="CLU_3074168_0_0_1"/>
<name>H1VS82_COLHI</name>
<dbReference type="AlphaFoldDB" id="H1VS82"/>
<gene>
    <name evidence="2" type="ORF">CH063_12896</name>
</gene>
<evidence type="ECO:0000313" key="2">
    <source>
        <dbReference type="EMBL" id="CCF43089.1"/>
    </source>
</evidence>
<protein>
    <submittedName>
        <fullName evidence="2">Thiamine-phosphate pyrophosphorylase</fullName>
    </submittedName>
</protein>
<reference evidence="3" key="1">
    <citation type="journal article" date="2012" name="Nat. Genet.">
        <title>Lifestyle transitions in plant pathogenic Colletotrichum fungi deciphered by genome and transcriptome analyses.</title>
        <authorList>
            <person name="O'Connell R.J."/>
            <person name="Thon M.R."/>
            <person name="Hacquard S."/>
            <person name="Amyotte S.G."/>
            <person name="Kleemann J."/>
            <person name="Torres M.F."/>
            <person name="Damm U."/>
            <person name="Buiate E.A."/>
            <person name="Epstein L."/>
            <person name="Alkan N."/>
            <person name="Altmueller J."/>
            <person name="Alvarado-Balderrama L."/>
            <person name="Bauser C.A."/>
            <person name="Becker C."/>
            <person name="Birren B.W."/>
            <person name="Chen Z."/>
            <person name="Choi J."/>
            <person name="Crouch J.A."/>
            <person name="Duvick J.P."/>
            <person name="Farman M.A."/>
            <person name="Gan P."/>
            <person name="Heiman D."/>
            <person name="Henrissat B."/>
            <person name="Howard R.J."/>
            <person name="Kabbage M."/>
            <person name="Koch C."/>
            <person name="Kracher B."/>
            <person name="Kubo Y."/>
            <person name="Law A.D."/>
            <person name="Lebrun M.-H."/>
            <person name="Lee Y.-H."/>
            <person name="Miyara I."/>
            <person name="Moore N."/>
            <person name="Neumann U."/>
            <person name="Nordstroem K."/>
            <person name="Panaccione D.G."/>
            <person name="Panstruga R."/>
            <person name="Place M."/>
            <person name="Proctor R.H."/>
            <person name="Prusky D."/>
            <person name="Rech G."/>
            <person name="Reinhardt R."/>
            <person name="Rollins J.A."/>
            <person name="Rounsley S."/>
            <person name="Schardl C.L."/>
            <person name="Schwartz D.C."/>
            <person name="Shenoy N."/>
            <person name="Shirasu K."/>
            <person name="Sikhakolli U.R."/>
            <person name="Stueber K."/>
            <person name="Sukno S.A."/>
            <person name="Sweigard J.A."/>
            <person name="Takano Y."/>
            <person name="Takahara H."/>
            <person name="Trail F."/>
            <person name="van der Does H.C."/>
            <person name="Voll L.M."/>
            <person name="Will I."/>
            <person name="Young S."/>
            <person name="Zeng Q."/>
            <person name="Zhang J."/>
            <person name="Zhou S."/>
            <person name="Dickman M.B."/>
            <person name="Schulze-Lefert P."/>
            <person name="Ver Loren van Themaat E."/>
            <person name="Ma L.-J."/>
            <person name="Vaillancourt L.J."/>
        </authorList>
    </citation>
    <scope>NUCLEOTIDE SEQUENCE [LARGE SCALE GENOMIC DNA]</scope>
    <source>
        <strain evidence="3">IMI 349063</strain>
    </source>
</reference>
<dbReference type="Pfam" id="PF02581">
    <property type="entry name" value="TMP-TENI"/>
    <property type="match status" value="1"/>
</dbReference>
<dbReference type="STRING" id="759273.H1VS82"/>
<dbReference type="SUPFAM" id="SSF51391">
    <property type="entry name" value="Thiamin phosphate synthase"/>
    <property type="match status" value="1"/>
</dbReference>
<feature type="non-terminal residue" evidence="2">
    <location>
        <position position="53"/>
    </location>
</feature>
<accession>H1VS82</accession>
<dbReference type="InterPro" id="IPR022998">
    <property type="entry name" value="ThiamineP_synth_TenI"/>
</dbReference>
<sequence>MPQPTVDYSLYLVTDSTPAILGDRDLADVVAAAVRGGVTVVQYRDKTSDTGAL</sequence>
<dbReference type="GO" id="GO:0009228">
    <property type="term" value="P:thiamine biosynthetic process"/>
    <property type="evidence" value="ECO:0007669"/>
    <property type="project" value="UniProtKB-KW"/>
</dbReference>
<organism evidence="2 3">
    <name type="scientific">Colletotrichum higginsianum (strain IMI 349063)</name>
    <name type="common">Crucifer anthracnose fungus</name>
    <dbReference type="NCBI Taxonomy" id="759273"/>
    <lineage>
        <taxon>Eukaryota</taxon>
        <taxon>Fungi</taxon>
        <taxon>Dikarya</taxon>
        <taxon>Ascomycota</taxon>
        <taxon>Pezizomycotina</taxon>
        <taxon>Sordariomycetes</taxon>
        <taxon>Hypocreomycetidae</taxon>
        <taxon>Glomerellales</taxon>
        <taxon>Glomerellaceae</taxon>
        <taxon>Colletotrichum</taxon>
        <taxon>Colletotrichum destructivum species complex</taxon>
    </lineage>
</organism>
<evidence type="ECO:0000259" key="1">
    <source>
        <dbReference type="Pfam" id="PF02581"/>
    </source>
</evidence>
<dbReference type="Gene3D" id="3.20.20.70">
    <property type="entry name" value="Aldolase class I"/>
    <property type="match status" value="1"/>
</dbReference>